<dbReference type="PROSITE" id="PS51274">
    <property type="entry name" value="GATASE_COBBQ"/>
    <property type="match status" value="1"/>
</dbReference>
<protein>
    <recommendedName>
        <fullName evidence="8">Cobyrinate a,c-diamide synthase</fullName>
        <ecNumber evidence="8">6.3.5.11</ecNumber>
    </recommendedName>
    <alternativeName>
        <fullName evidence="8">Cobyrinic acid a,c-diamide synthetase</fullName>
    </alternativeName>
    <alternativeName>
        <fullName evidence="8">Ni-sirohydrochlorin a,c-diamide synthase</fullName>
        <ecNumber evidence="8">6.3.5.12</ecNumber>
    </alternativeName>
    <alternativeName>
        <fullName evidence="8">Ni-sirohydrochlorin a,c-diamide synthetase</fullName>
    </alternativeName>
</protein>
<keyword evidence="6 8" id="KW-0460">Magnesium</keyword>
<evidence type="ECO:0000256" key="2">
    <source>
        <dbReference type="ARBA" id="ARBA00022573"/>
    </source>
</evidence>
<comment type="domain">
    <text evidence="8">Comprises of two domains. The C-terminal domain contains the binding site for glutamine and catalyzes the hydrolysis of this substrate to glutamate and ammonia. The N-terminal domain is anticipated to bind ATP, and cobyrinate or Ni-sirohydrochlorin, and catalyzes the ultimate synthesis of the diamide product. The ammonia produced via the glutaminase domain is probably translocated to the adjacent domain via a molecular tunnel, where it reacts with an activated intermediate.</text>
</comment>
<comment type="caution">
    <text evidence="11">The sequence shown here is derived from an EMBL/GenBank/DDBJ whole genome shotgun (WGS) entry which is preliminary data.</text>
</comment>
<keyword evidence="3 8" id="KW-0436">Ligase</keyword>
<dbReference type="EMBL" id="SUTK01000027">
    <property type="protein sequence ID" value="MBE6502054.1"/>
    <property type="molecule type" value="Genomic_DNA"/>
</dbReference>
<feature type="domain" description="CobQ/CobB/MinD/ParA nucleotide binding" evidence="9">
    <location>
        <begin position="3"/>
        <end position="185"/>
    </location>
</feature>
<comment type="pathway">
    <text evidence="8">Cofactor biosynthesis; adenosylcobalamin biosynthesis; cob(II)yrinate a,c-diamide from sirohydrochlorin (anaerobic route): step 10/10.</text>
</comment>
<dbReference type="SUPFAM" id="SSF52540">
    <property type="entry name" value="P-loop containing nucleoside triphosphate hydrolases"/>
    <property type="match status" value="1"/>
</dbReference>
<dbReference type="PANTHER" id="PTHR43873:SF1">
    <property type="entry name" value="COBYRINATE A,C-DIAMIDE SYNTHASE"/>
    <property type="match status" value="1"/>
</dbReference>
<evidence type="ECO:0000256" key="5">
    <source>
        <dbReference type="ARBA" id="ARBA00022840"/>
    </source>
</evidence>
<dbReference type="Proteomes" id="UP000783037">
    <property type="component" value="Unassembled WGS sequence"/>
</dbReference>
<dbReference type="SUPFAM" id="SSF52317">
    <property type="entry name" value="Class I glutamine amidotransferase-like"/>
    <property type="match status" value="1"/>
</dbReference>
<dbReference type="Pfam" id="PF01656">
    <property type="entry name" value="CbiA"/>
    <property type="match status" value="1"/>
</dbReference>
<evidence type="ECO:0000313" key="12">
    <source>
        <dbReference type="Proteomes" id="UP000783037"/>
    </source>
</evidence>
<evidence type="ECO:0000313" key="11">
    <source>
        <dbReference type="EMBL" id="MBE6502054.1"/>
    </source>
</evidence>
<comment type="cofactor">
    <cofactor evidence="1 8">
        <name>Mg(2+)</name>
        <dbReference type="ChEBI" id="CHEBI:18420"/>
    </cofactor>
</comment>
<evidence type="ECO:0000256" key="4">
    <source>
        <dbReference type="ARBA" id="ARBA00022741"/>
    </source>
</evidence>
<evidence type="ECO:0000256" key="3">
    <source>
        <dbReference type="ARBA" id="ARBA00022598"/>
    </source>
</evidence>
<dbReference type="GO" id="GO:0005524">
    <property type="term" value="F:ATP binding"/>
    <property type="evidence" value="ECO:0007669"/>
    <property type="project" value="UniProtKB-UniRule"/>
</dbReference>
<keyword evidence="4 8" id="KW-0547">Nucleotide-binding</keyword>
<evidence type="ECO:0000259" key="9">
    <source>
        <dbReference type="Pfam" id="PF01656"/>
    </source>
</evidence>
<dbReference type="InterPro" id="IPR027417">
    <property type="entry name" value="P-loop_NTPase"/>
</dbReference>
<dbReference type="GO" id="GO:0042242">
    <property type="term" value="F:cobyrinic acid a,c-diamide synthase activity"/>
    <property type="evidence" value="ECO:0007669"/>
    <property type="project" value="UniProtKB-UniRule"/>
</dbReference>
<comment type="miscellaneous">
    <text evidence="8">The a and c carboxylates of cobyrinate and Ni-sirohydrochlorin are activated for nucleophilic attack via formation of a phosphorylated intermediate by ATP. CbiA catalyzes first the amidation of the c-carboxylate, and then that of the a-carboxylate.</text>
</comment>
<dbReference type="InterPro" id="IPR004484">
    <property type="entry name" value="CbiA/CobB_synth"/>
</dbReference>
<dbReference type="EC" id="6.3.5.12" evidence="8"/>
<dbReference type="InterPro" id="IPR029062">
    <property type="entry name" value="Class_I_gatase-like"/>
</dbReference>
<dbReference type="CDD" id="cd03130">
    <property type="entry name" value="GATase1_CobB"/>
    <property type="match status" value="1"/>
</dbReference>
<dbReference type="Gene3D" id="3.40.50.880">
    <property type="match status" value="1"/>
</dbReference>
<dbReference type="NCBIfam" id="NF002204">
    <property type="entry name" value="PRK01077.1"/>
    <property type="match status" value="1"/>
</dbReference>
<dbReference type="AlphaFoldDB" id="A0A8T3VFK9"/>
<gene>
    <name evidence="8 11" type="primary">cfbB</name>
    <name evidence="8" type="synonym">cbiA</name>
    <name evidence="11" type="ORF">E7Z79_06385</name>
</gene>
<dbReference type="HAMAP" id="MF_00027">
    <property type="entry name" value="CobB_CbiA"/>
    <property type="match status" value="1"/>
</dbReference>
<keyword evidence="2 8" id="KW-0169">Cobalamin biosynthesis</keyword>
<dbReference type="RefSeq" id="WP_303739145.1">
    <property type="nucleotide sequence ID" value="NZ_SUTK01000027.1"/>
</dbReference>
<keyword evidence="5 8" id="KW-0067">ATP-binding</keyword>
<sequence length="449" mass="49853">MRIILAGTGSAVGKTTIATGIMKALSKKYDVQPFKVGPDYIDPSYHTLATGNTSRNLDSFFMKEGQVRDSFLKGMEGKDIAVIEGVRGLYEGIDSINDIGSTASVAKALKAPVILIINSRSLVKSAAALVLGFKSLDPEINIAGVILNKVKNKAHYEKTKRSIEEITKTEVIGGIVRDDNISIEQRHLGLVPARERETSIKFIDIWSKTIQESIDLDRLVEIAKSAPKITSETIPIWNKLNKQPVKIGVAYDEVFNFYYKENIESLEANNAKIEYFSPLNDECLPDIDALYIGGGYPELFSKELAANSQMLSDIKQFHDESRPIFAECGGLMYLMNSIHDDKVVDIYPYKAVLTDRVQALKYTIAEVQEDNIISKKGEVFHGHEFHYSKVIVNELKNPLAFKITRGKGSYDLQDGFMEKNTLASYVHTHVAAMPNFAGNLCISAKELGD</sequence>
<dbReference type="CDD" id="cd05388">
    <property type="entry name" value="CobB_N"/>
    <property type="match status" value="1"/>
</dbReference>
<evidence type="ECO:0000256" key="7">
    <source>
        <dbReference type="ARBA" id="ARBA00022962"/>
    </source>
</evidence>
<dbReference type="InterPro" id="IPR011698">
    <property type="entry name" value="GATase_3"/>
</dbReference>
<feature type="active site" description="Nucleophile" evidence="8">
    <location>
        <position position="328"/>
    </location>
</feature>
<reference evidence="11" key="1">
    <citation type="submission" date="2019-04" db="EMBL/GenBank/DDBJ databases">
        <title>Evolution of Biomass-Degrading Anaerobic Consortia Revealed by Metagenomics.</title>
        <authorList>
            <person name="Peng X."/>
        </authorList>
    </citation>
    <scope>NUCLEOTIDE SEQUENCE</scope>
    <source>
        <strain evidence="11">SIG18</strain>
    </source>
</reference>
<comment type="function">
    <text evidence="8">Catalyzes the ATP-dependent amidation of the two carboxylate groups at positions a and c of cobyrinate, using either L-glutamine or ammonia as the nitrogen source. Involved in the biosynthesis of the unique nickel-containing tetrapyrrole coenzyme F430, the prosthetic group of methyl-coenzyme M reductase (MCR), which plays a key role in methanogenesis and anaerobic methane oxidation. Catalyzes the ATP-dependent amidation of the two carboxylate groups at positions a and c of Ni-sirohydrochlorin, using L-glutamine or ammonia as the nitrogen source.</text>
</comment>
<comment type="catalytic activity">
    <reaction evidence="8">
        <text>cob(II)yrinate + 2 L-glutamine + 2 ATP + 2 H2O = cob(II)yrinate a,c diamide + 2 L-glutamate + 2 ADP + 2 phosphate + 2 H(+)</text>
        <dbReference type="Rhea" id="RHEA:26289"/>
        <dbReference type="ChEBI" id="CHEBI:15377"/>
        <dbReference type="ChEBI" id="CHEBI:15378"/>
        <dbReference type="ChEBI" id="CHEBI:29985"/>
        <dbReference type="ChEBI" id="CHEBI:30616"/>
        <dbReference type="ChEBI" id="CHEBI:43474"/>
        <dbReference type="ChEBI" id="CHEBI:58359"/>
        <dbReference type="ChEBI" id="CHEBI:58537"/>
        <dbReference type="ChEBI" id="CHEBI:58894"/>
        <dbReference type="ChEBI" id="CHEBI:456216"/>
        <dbReference type="EC" id="6.3.5.11"/>
    </reaction>
</comment>
<proteinExistence type="inferred from homology"/>
<dbReference type="Gene3D" id="3.40.50.300">
    <property type="entry name" value="P-loop containing nucleotide triphosphate hydrolases"/>
    <property type="match status" value="1"/>
</dbReference>
<name>A0A8T3VFK9_9EURY</name>
<dbReference type="EC" id="6.3.5.11" evidence="8"/>
<dbReference type="PANTHER" id="PTHR43873">
    <property type="entry name" value="COBYRINATE A,C-DIAMIDE SYNTHASE"/>
    <property type="match status" value="1"/>
</dbReference>
<feature type="site" description="Increases nucleophilicity of active site Cys" evidence="8">
    <location>
        <position position="427"/>
    </location>
</feature>
<organism evidence="11 12">
    <name type="scientific">Methanobrevibacter thaueri</name>
    <dbReference type="NCBI Taxonomy" id="190975"/>
    <lineage>
        <taxon>Archaea</taxon>
        <taxon>Methanobacteriati</taxon>
        <taxon>Methanobacteriota</taxon>
        <taxon>Methanomada group</taxon>
        <taxon>Methanobacteria</taxon>
        <taxon>Methanobacteriales</taxon>
        <taxon>Methanobacteriaceae</taxon>
        <taxon>Methanobrevibacter</taxon>
    </lineage>
</organism>
<evidence type="ECO:0000256" key="6">
    <source>
        <dbReference type="ARBA" id="ARBA00022842"/>
    </source>
</evidence>
<evidence type="ECO:0000256" key="8">
    <source>
        <dbReference type="HAMAP-Rule" id="MF_00027"/>
    </source>
</evidence>
<evidence type="ECO:0000256" key="1">
    <source>
        <dbReference type="ARBA" id="ARBA00001946"/>
    </source>
</evidence>
<dbReference type="GO" id="GO:0009236">
    <property type="term" value="P:cobalamin biosynthetic process"/>
    <property type="evidence" value="ECO:0007669"/>
    <property type="project" value="UniProtKB-UniRule"/>
</dbReference>
<dbReference type="NCBIfam" id="TIGR00379">
    <property type="entry name" value="cobB"/>
    <property type="match status" value="1"/>
</dbReference>
<keyword evidence="7 8" id="KW-0315">Glutamine amidotransferase</keyword>
<dbReference type="InterPro" id="IPR002586">
    <property type="entry name" value="CobQ/CobB/MinD/ParA_Nub-bd_dom"/>
</dbReference>
<dbReference type="NCBIfam" id="NF033195">
    <property type="entry name" value="F430_CfbB"/>
    <property type="match status" value="1"/>
</dbReference>
<evidence type="ECO:0000259" key="10">
    <source>
        <dbReference type="Pfam" id="PF07685"/>
    </source>
</evidence>
<dbReference type="GO" id="GO:0015948">
    <property type="term" value="P:methanogenesis"/>
    <property type="evidence" value="ECO:0007669"/>
    <property type="project" value="UniProtKB-KW"/>
</dbReference>
<feature type="domain" description="CobB/CobQ-like glutamine amidotransferase" evidence="10">
    <location>
        <begin position="246"/>
        <end position="431"/>
    </location>
</feature>
<comment type="catalytic activity">
    <reaction evidence="8">
        <text>Ni-sirohydrochlorin + 2 L-glutamine + 2 ATP + 2 H2O = Ni-sirohydrochlorin a,c-diamide + 2 L-glutamate + 2 ADP + 2 phosphate + 2 H(+)</text>
        <dbReference type="Rhea" id="RHEA:52896"/>
        <dbReference type="ChEBI" id="CHEBI:15377"/>
        <dbReference type="ChEBI" id="CHEBI:15378"/>
        <dbReference type="ChEBI" id="CHEBI:29985"/>
        <dbReference type="ChEBI" id="CHEBI:30616"/>
        <dbReference type="ChEBI" id="CHEBI:43474"/>
        <dbReference type="ChEBI" id="CHEBI:58359"/>
        <dbReference type="ChEBI" id="CHEBI:136841"/>
        <dbReference type="ChEBI" id="CHEBI:136887"/>
        <dbReference type="ChEBI" id="CHEBI:456216"/>
        <dbReference type="EC" id="6.3.5.12"/>
    </reaction>
</comment>
<accession>A0A8T3VFK9</accession>
<keyword evidence="8" id="KW-0484">Methanogenesis</keyword>
<comment type="similarity">
    <text evidence="8">Belongs to the CobB/CbiA family.</text>
</comment>
<dbReference type="Pfam" id="PF07685">
    <property type="entry name" value="GATase_3"/>
    <property type="match status" value="1"/>
</dbReference>